<evidence type="ECO:0000256" key="3">
    <source>
        <dbReference type="ARBA" id="ARBA00023163"/>
    </source>
</evidence>
<dbReference type="InterPro" id="IPR050109">
    <property type="entry name" value="HTH-type_TetR-like_transc_reg"/>
</dbReference>
<evidence type="ECO:0000256" key="4">
    <source>
        <dbReference type="PROSITE-ProRule" id="PRU00335"/>
    </source>
</evidence>
<dbReference type="InterPro" id="IPR001647">
    <property type="entry name" value="HTH_TetR"/>
</dbReference>
<sequence>MTDRLPTTPSGPGRPKDPAKRSAILQAAKCLFLAHGYEGSSMDAIAAEAGVSKLTVYSHFNDKETLFAAAVASKCQEELPPLFFEQDPKVPLDQVLTEVGRRFHLLINSPESVAMHRLMVAQGTHNPELSRLFFEAGPQRILDATTQLLARADRNGQLRVAQPQRAAEHFLSMIKGACHLRLLIGCCEAPKGEDAEEHVADVVQLFLRAYRPD</sequence>
<dbReference type="Gene3D" id="1.10.10.60">
    <property type="entry name" value="Homeodomain-like"/>
    <property type="match status" value="1"/>
</dbReference>
<dbReference type="PANTHER" id="PTHR30055">
    <property type="entry name" value="HTH-TYPE TRANSCRIPTIONAL REGULATOR RUTR"/>
    <property type="match status" value="1"/>
</dbReference>
<comment type="caution">
    <text evidence="6">The sequence shown here is derived from an EMBL/GenBank/DDBJ whole genome shotgun (WGS) entry which is preliminary data.</text>
</comment>
<keyword evidence="7" id="KW-1185">Reference proteome</keyword>
<dbReference type="FunFam" id="1.10.10.60:FF:000141">
    <property type="entry name" value="TetR family transcriptional regulator"/>
    <property type="match status" value="1"/>
</dbReference>
<protein>
    <submittedName>
        <fullName evidence="6">TetR family transcriptional regulator</fullName>
    </submittedName>
</protein>
<dbReference type="PROSITE" id="PS50977">
    <property type="entry name" value="HTH_TETR_2"/>
    <property type="match status" value="1"/>
</dbReference>
<dbReference type="InterPro" id="IPR039536">
    <property type="entry name" value="TetR_C_Proteobacteria"/>
</dbReference>
<dbReference type="SUPFAM" id="SSF48498">
    <property type="entry name" value="Tetracyclin repressor-like, C-terminal domain"/>
    <property type="match status" value="1"/>
</dbReference>
<evidence type="ECO:0000313" key="7">
    <source>
        <dbReference type="Proteomes" id="UP000244064"/>
    </source>
</evidence>
<dbReference type="RefSeq" id="WP_108104078.1">
    <property type="nucleotide sequence ID" value="NZ_QASN01000002.1"/>
</dbReference>
<evidence type="ECO:0000256" key="1">
    <source>
        <dbReference type="ARBA" id="ARBA00023015"/>
    </source>
</evidence>
<dbReference type="EMBL" id="QASN01000002">
    <property type="protein sequence ID" value="PTU76087.1"/>
    <property type="molecule type" value="Genomic_DNA"/>
</dbReference>
<dbReference type="AlphaFoldDB" id="A0A2T5PEG0"/>
<accession>A0A2T5PEG0</accession>
<evidence type="ECO:0000313" key="6">
    <source>
        <dbReference type="EMBL" id="PTU76087.1"/>
    </source>
</evidence>
<dbReference type="PANTHER" id="PTHR30055:SF146">
    <property type="entry name" value="HTH-TYPE TRANSCRIPTIONAL DUAL REGULATOR CECR"/>
    <property type="match status" value="1"/>
</dbReference>
<gene>
    <name evidence="6" type="ORF">DBO85_00150</name>
</gene>
<dbReference type="GO" id="GO:0003700">
    <property type="term" value="F:DNA-binding transcription factor activity"/>
    <property type="evidence" value="ECO:0007669"/>
    <property type="project" value="TreeGrafter"/>
</dbReference>
<dbReference type="Proteomes" id="UP000244064">
    <property type="component" value="Unassembled WGS sequence"/>
</dbReference>
<dbReference type="InterPro" id="IPR036271">
    <property type="entry name" value="Tet_transcr_reg_TetR-rel_C_sf"/>
</dbReference>
<dbReference type="PRINTS" id="PR00455">
    <property type="entry name" value="HTHTETR"/>
</dbReference>
<dbReference type="OrthoDB" id="8535430at2"/>
<evidence type="ECO:0000259" key="5">
    <source>
        <dbReference type="PROSITE" id="PS50977"/>
    </source>
</evidence>
<organism evidence="6 7">
    <name type="scientific">Pseudomonas mangrovi</name>
    <dbReference type="NCBI Taxonomy" id="2161748"/>
    <lineage>
        <taxon>Bacteria</taxon>
        <taxon>Pseudomonadati</taxon>
        <taxon>Pseudomonadota</taxon>
        <taxon>Gammaproteobacteria</taxon>
        <taxon>Pseudomonadales</taxon>
        <taxon>Pseudomonadaceae</taxon>
        <taxon>Pseudomonas</taxon>
    </lineage>
</organism>
<dbReference type="Gene3D" id="1.10.357.10">
    <property type="entry name" value="Tetracycline Repressor, domain 2"/>
    <property type="match status" value="1"/>
</dbReference>
<keyword evidence="1" id="KW-0805">Transcription regulation</keyword>
<dbReference type="Pfam" id="PF14246">
    <property type="entry name" value="TetR_C_7"/>
    <property type="match status" value="1"/>
</dbReference>
<dbReference type="GO" id="GO:0000976">
    <property type="term" value="F:transcription cis-regulatory region binding"/>
    <property type="evidence" value="ECO:0007669"/>
    <property type="project" value="TreeGrafter"/>
</dbReference>
<feature type="DNA-binding region" description="H-T-H motif" evidence="4">
    <location>
        <begin position="41"/>
        <end position="60"/>
    </location>
</feature>
<name>A0A2T5PEG0_9PSED</name>
<keyword evidence="2 4" id="KW-0238">DNA-binding</keyword>
<proteinExistence type="predicted"/>
<keyword evidence="3" id="KW-0804">Transcription</keyword>
<dbReference type="Pfam" id="PF00440">
    <property type="entry name" value="TetR_N"/>
    <property type="match status" value="1"/>
</dbReference>
<dbReference type="SUPFAM" id="SSF46689">
    <property type="entry name" value="Homeodomain-like"/>
    <property type="match status" value="1"/>
</dbReference>
<reference evidence="6 7" key="1">
    <citation type="submission" date="2018-04" db="EMBL/GenBank/DDBJ databases">
        <title>Pseudomonas sp. nov., isolated from mangrove soil.</title>
        <authorList>
            <person name="Chen C."/>
        </authorList>
    </citation>
    <scope>NUCLEOTIDE SEQUENCE [LARGE SCALE GENOMIC DNA]</scope>
    <source>
        <strain evidence="6 7">TC-11</strain>
    </source>
</reference>
<dbReference type="InterPro" id="IPR009057">
    <property type="entry name" value="Homeodomain-like_sf"/>
</dbReference>
<feature type="domain" description="HTH tetR-type" evidence="5">
    <location>
        <begin position="18"/>
        <end position="78"/>
    </location>
</feature>
<evidence type="ECO:0000256" key="2">
    <source>
        <dbReference type="ARBA" id="ARBA00023125"/>
    </source>
</evidence>